<feature type="transmembrane region" description="Helical" evidence="9">
    <location>
        <begin position="101"/>
        <end position="118"/>
    </location>
</feature>
<protein>
    <recommendedName>
        <fullName evidence="9">Lipoprotein signal peptidase</fullName>
        <ecNumber evidence="9">3.4.23.36</ecNumber>
    </recommendedName>
    <alternativeName>
        <fullName evidence="9">Prolipoprotein signal peptidase</fullName>
    </alternativeName>
    <alternativeName>
        <fullName evidence="9">Signal peptidase II</fullName>
        <shortName evidence="9">SPase II</shortName>
    </alternativeName>
</protein>
<comment type="subcellular location">
    <subcellularLocation>
        <location evidence="9">Cell membrane</location>
        <topology evidence="9">Multi-pass membrane protein</topology>
    </subcellularLocation>
</comment>
<evidence type="ECO:0000256" key="10">
    <source>
        <dbReference type="RuleBase" id="RU000594"/>
    </source>
</evidence>
<evidence type="ECO:0000256" key="4">
    <source>
        <dbReference type="ARBA" id="ARBA00022692"/>
    </source>
</evidence>
<comment type="function">
    <text evidence="9 10">This protein specifically catalyzes the removal of signal peptides from prolipoproteins.</text>
</comment>
<dbReference type="PRINTS" id="PR00781">
    <property type="entry name" value="LIPOSIGPTASE"/>
</dbReference>
<comment type="similarity">
    <text evidence="1 9 11">Belongs to the peptidase A8 family.</text>
</comment>
<evidence type="ECO:0000256" key="8">
    <source>
        <dbReference type="ARBA" id="ARBA00023136"/>
    </source>
</evidence>
<evidence type="ECO:0000256" key="5">
    <source>
        <dbReference type="ARBA" id="ARBA00022750"/>
    </source>
</evidence>
<dbReference type="PANTHER" id="PTHR33695:SF1">
    <property type="entry name" value="LIPOPROTEIN SIGNAL PEPTIDASE"/>
    <property type="match status" value="1"/>
</dbReference>
<proteinExistence type="inferred from homology"/>
<evidence type="ECO:0000256" key="7">
    <source>
        <dbReference type="ARBA" id="ARBA00022989"/>
    </source>
</evidence>
<feature type="active site" evidence="9">
    <location>
        <position position="146"/>
    </location>
</feature>
<evidence type="ECO:0000256" key="3">
    <source>
        <dbReference type="ARBA" id="ARBA00022670"/>
    </source>
</evidence>
<feature type="transmembrane region" description="Helical" evidence="9">
    <location>
        <begin position="47"/>
        <end position="67"/>
    </location>
</feature>
<gene>
    <name evidence="9" type="primary">lspA</name>
    <name evidence="12" type="ORF">DAI18_09945</name>
</gene>
<keyword evidence="8 9" id="KW-0472">Membrane</keyword>
<keyword evidence="4 9" id="KW-0812">Transmembrane</keyword>
<dbReference type="NCBIfam" id="TIGR00077">
    <property type="entry name" value="lspA"/>
    <property type="match status" value="1"/>
</dbReference>
<evidence type="ECO:0000256" key="6">
    <source>
        <dbReference type="ARBA" id="ARBA00022801"/>
    </source>
</evidence>
<dbReference type="AlphaFoldDB" id="A0A2S0PAL5"/>
<dbReference type="PROSITE" id="PS00855">
    <property type="entry name" value="SPASE_II"/>
    <property type="match status" value="1"/>
</dbReference>
<sequence length="167" mass="18446">MCSATARPAPMRKAAGWFGLALVVIVLDQLTKLYFNGSYQYGEVRPVIDGLFNFVLVYNPGAAFNFLADAGGWQRHFFTVLALAVAGWLGWQICRARQSTLMNLAAALIIGGALGNLVDRVIHGHVIDFIQVYWRTFYWPAFNIADSAICVGAVLMVIDGFRKERNG</sequence>
<dbReference type="PANTHER" id="PTHR33695">
    <property type="entry name" value="LIPOPROTEIN SIGNAL PEPTIDASE"/>
    <property type="match status" value="1"/>
</dbReference>
<comment type="catalytic activity">
    <reaction evidence="9 10">
        <text>Release of signal peptides from bacterial membrane prolipoproteins. Hydrolyzes -Xaa-Yaa-Zaa-|-(S,diacylglyceryl)Cys-, in which Xaa is hydrophobic (preferably Leu), and Yaa (Ala or Ser) and Zaa (Gly or Ala) have small, neutral side chains.</text>
        <dbReference type="EC" id="3.4.23.36"/>
    </reaction>
</comment>
<dbReference type="UniPathway" id="UPA00665"/>
<comment type="pathway">
    <text evidence="9">Protein modification; lipoprotein biosynthesis (signal peptide cleavage).</text>
</comment>
<feature type="active site" evidence="9">
    <location>
        <position position="128"/>
    </location>
</feature>
<keyword evidence="2 9" id="KW-1003">Cell membrane</keyword>
<feature type="transmembrane region" description="Helical" evidence="9">
    <location>
        <begin position="73"/>
        <end position="94"/>
    </location>
</feature>
<dbReference type="GO" id="GO:0005886">
    <property type="term" value="C:plasma membrane"/>
    <property type="evidence" value="ECO:0007669"/>
    <property type="project" value="UniProtKB-SubCell"/>
</dbReference>
<keyword evidence="13" id="KW-1185">Reference proteome</keyword>
<dbReference type="STRING" id="1122240.GCA_000620105_00027"/>
<evidence type="ECO:0000313" key="12">
    <source>
        <dbReference type="EMBL" id="AVY94327.1"/>
    </source>
</evidence>
<dbReference type="Pfam" id="PF01252">
    <property type="entry name" value="Peptidase_A8"/>
    <property type="match status" value="1"/>
</dbReference>
<keyword evidence="6 9" id="KW-0378">Hydrolase</keyword>
<dbReference type="Proteomes" id="UP000244173">
    <property type="component" value="Chromosome"/>
</dbReference>
<dbReference type="OrthoDB" id="9810259at2"/>
<dbReference type="EC" id="3.4.23.36" evidence="9"/>
<evidence type="ECO:0000313" key="13">
    <source>
        <dbReference type="Proteomes" id="UP000244173"/>
    </source>
</evidence>
<evidence type="ECO:0000256" key="9">
    <source>
        <dbReference type="HAMAP-Rule" id="MF_00161"/>
    </source>
</evidence>
<keyword evidence="7 9" id="KW-1133">Transmembrane helix</keyword>
<feature type="transmembrane region" description="Helical" evidence="9">
    <location>
        <begin position="138"/>
        <end position="158"/>
    </location>
</feature>
<organism evidence="12 13">
    <name type="scientific">Microvirgula aerodenitrificans</name>
    <dbReference type="NCBI Taxonomy" id="57480"/>
    <lineage>
        <taxon>Bacteria</taxon>
        <taxon>Pseudomonadati</taxon>
        <taxon>Pseudomonadota</taxon>
        <taxon>Betaproteobacteria</taxon>
        <taxon>Neisseriales</taxon>
        <taxon>Aquaspirillaceae</taxon>
        <taxon>Microvirgula</taxon>
    </lineage>
</organism>
<dbReference type="GO" id="GO:0004190">
    <property type="term" value="F:aspartic-type endopeptidase activity"/>
    <property type="evidence" value="ECO:0007669"/>
    <property type="project" value="UniProtKB-UniRule"/>
</dbReference>
<feature type="transmembrane region" description="Helical" evidence="9">
    <location>
        <begin position="15"/>
        <end position="35"/>
    </location>
</feature>
<evidence type="ECO:0000256" key="1">
    <source>
        <dbReference type="ARBA" id="ARBA00006139"/>
    </source>
</evidence>
<name>A0A2S0PAL5_9NEIS</name>
<reference evidence="12 13" key="1">
    <citation type="submission" date="2018-04" db="EMBL/GenBank/DDBJ databases">
        <title>Denitrifier Microvirgula.</title>
        <authorList>
            <person name="Anderson E."/>
            <person name="Jang J."/>
            <person name="Ishii S."/>
        </authorList>
    </citation>
    <scope>NUCLEOTIDE SEQUENCE [LARGE SCALE GENOMIC DNA]</scope>
    <source>
        <strain evidence="12 13">BE2.4</strain>
    </source>
</reference>
<keyword evidence="3 9" id="KW-0645">Protease</keyword>
<evidence type="ECO:0000256" key="11">
    <source>
        <dbReference type="RuleBase" id="RU004181"/>
    </source>
</evidence>
<dbReference type="InterPro" id="IPR001872">
    <property type="entry name" value="Peptidase_A8"/>
</dbReference>
<dbReference type="EMBL" id="CP028519">
    <property type="protein sequence ID" value="AVY94327.1"/>
    <property type="molecule type" value="Genomic_DNA"/>
</dbReference>
<dbReference type="HAMAP" id="MF_00161">
    <property type="entry name" value="LspA"/>
    <property type="match status" value="1"/>
</dbReference>
<accession>A0A2S0PAL5</accession>
<dbReference type="KEGG" id="maer:DAI18_09945"/>
<keyword evidence="5 9" id="KW-0064">Aspartyl protease</keyword>
<evidence type="ECO:0000256" key="2">
    <source>
        <dbReference type="ARBA" id="ARBA00022475"/>
    </source>
</evidence>
<dbReference type="GO" id="GO:0006508">
    <property type="term" value="P:proteolysis"/>
    <property type="evidence" value="ECO:0007669"/>
    <property type="project" value="UniProtKB-KW"/>
</dbReference>